<evidence type="ECO:0000313" key="2">
    <source>
        <dbReference type="Proteomes" id="UP000245207"/>
    </source>
</evidence>
<dbReference type="STRING" id="35608.A0A2U1NTL7"/>
<keyword evidence="2" id="KW-1185">Reference proteome</keyword>
<accession>A0A2U1NTL7</accession>
<dbReference type="Proteomes" id="UP000245207">
    <property type="component" value="Unassembled WGS sequence"/>
</dbReference>
<name>A0A2U1NTL7_ARTAN</name>
<organism evidence="1 2">
    <name type="scientific">Artemisia annua</name>
    <name type="common">Sweet wormwood</name>
    <dbReference type="NCBI Taxonomy" id="35608"/>
    <lineage>
        <taxon>Eukaryota</taxon>
        <taxon>Viridiplantae</taxon>
        <taxon>Streptophyta</taxon>
        <taxon>Embryophyta</taxon>
        <taxon>Tracheophyta</taxon>
        <taxon>Spermatophyta</taxon>
        <taxon>Magnoliopsida</taxon>
        <taxon>eudicotyledons</taxon>
        <taxon>Gunneridae</taxon>
        <taxon>Pentapetalae</taxon>
        <taxon>asterids</taxon>
        <taxon>campanulids</taxon>
        <taxon>Asterales</taxon>
        <taxon>Asteraceae</taxon>
        <taxon>Asteroideae</taxon>
        <taxon>Anthemideae</taxon>
        <taxon>Artemisiinae</taxon>
        <taxon>Artemisia</taxon>
    </lineage>
</organism>
<protein>
    <submittedName>
        <fullName evidence="1">DNA polymerase epsilon catalytic subunit</fullName>
    </submittedName>
</protein>
<comment type="caution">
    <text evidence="1">The sequence shown here is derived from an EMBL/GenBank/DDBJ whole genome shotgun (WGS) entry which is preliminary data.</text>
</comment>
<gene>
    <name evidence="1" type="ORF">CTI12_AA229370</name>
</gene>
<reference evidence="1 2" key="1">
    <citation type="journal article" date="2018" name="Mol. Plant">
        <title>The genome of Artemisia annua provides insight into the evolution of Asteraceae family and artemisinin biosynthesis.</title>
        <authorList>
            <person name="Shen Q."/>
            <person name="Zhang L."/>
            <person name="Liao Z."/>
            <person name="Wang S."/>
            <person name="Yan T."/>
            <person name="Shi P."/>
            <person name="Liu M."/>
            <person name="Fu X."/>
            <person name="Pan Q."/>
            <person name="Wang Y."/>
            <person name="Lv Z."/>
            <person name="Lu X."/>
            <person name="Zhang F."/>
            <person name="Jiang W."/>
            <person name="Ma Y."/>
            <person name="Chen M."/>
            <person name="Hao X."/>
            <person name="Li L."/>
            <person name="Tang Y."/>
            <person name="Lv G."/>
            <person name="Zhou Y."/>
            <person name="Sun X."/>
            <person name="Brodelius P.E."/>
            <person name="Rose J.K.C."/>
            <person name="Tang K."/>
        </authorList>
    </citation>
    <scope>NUCLEOTIDE SEQUENCE [LARGE SCALE GENOMIC DNA]</scope>
    <source>
        <strain evidence="2">cv. Huhao1</strain>
        <tissue evidence="1">Leaf</tissue>
    </source>
</reference>
<proteinExistence type="predicted"/>
<evidence type="ECO:0000313" key="1">
    <source>
        <dbReference type="EMBL" id="PWA76820.1"/>
    </source>
</evidence>
<dbReference type="AlphaFoldDB" id="A0A2U1NTL7"/>
<dbReference type="OrthoDB" id="735755at2759"/>
<sequence length="149" mass="16438">MEIDDCQFWICDLRLDNLDFSQRNGVAEIHNGVANERKAQGTGVGSYFKKQELALTGSHWQIIQLAPSSQNGQFFAWAVVDGAMHKIPINVVTDEDQFRAESRNLDAHLADPEVLSSDQEVKVPILDRVNLAIPKGSLAAVIGEVKPVL</sequence>
<dbReference type="EMBL" id="PKPP01002217">
    <property type="protein sequence ID" value="PWA76820.1"/>
    <property type="molecule type" value="Genomic_DNA"/>
</dbReference>